<dbReference type="EMBL" id="JBHMCT010000036">
    <property type="protein sequence ID" value="MFB9558587.1"/>
    <property type="molecule type" value="Genomic_DNA"/>
</dbReference>
<dbReference type="SUPFAM" id="SSF52540">
    <property type="entry name" value="P-loop containing nucleoside triphosphate hydrolases"/>
    <property type="match status" value="1"/>
</dbReference>
<evidence type="ECO:0000259" key="1">
    <source>
        <dbReference type="Pfam" id="PF01656"/>
    </source>
</evidence>
<dbReference type="Pfam" id="PF01656">
    <property type="entry name" value="CbiA"/>
    <property type="match status" value="1"/>
</dbReference>
<dbReference type="Proteomes" id="UP001589716">
    <property type="component" value="Unassembled WGS sequence"/>
</dbReference>
<protein>
    <submittedName>
        <fullName evidence="2">ParA family protein</fullName>
    </submittedName>
</protein>
<gene>
    <name evidence="2" type="ORF">ACFFTP_30950</name>
</gene>
<accession>A0ABV5QYI5</accession>
<comment type="caution">
    <text evidence="2">The sequence shown here is derived from an EMBL/GenBank/DDBJ whole genome shotgun (WGS) entry which is preliminary data.</text>
</comment>
<organism evidence="2 3">
    <name type="scientific">Streptomyces roseoviridis</name>
    <dbReference type="NCBI Taxonomy" id="67361"/>
    <lineage>
        <taxon>Bacteria</taxon>
        <taxon>Bacillati</taxon>
        <taxon>Actinomycetota</taxon>
        <taxon>Actinomycetes</taxon>
        <taxon>Kitasatosporales</taxon>
        <taxon>Streptomycetaceae</taxon>
        <taxon>Streptomyces</taxon>
    </lineage>
</organism>
<dbReference type="InterPro" id="IPR002586">
    <property type="entry name" value="CobQ/CobB/MinD/ParA_Nub-bd_dom"/>
</dbReference>
<evidence type="ECO:0000313" key="3">
    <source>
        <dbReference type="Proteomes" id="UP001589716"/>
    </source>
</evidence>
<dbReference type="Gene3D" id="3.40.50.300">
    <property type="entry name" value="P-loop containing nucleotide triphosphate hydrolases"/>
    <property type="match status" value="1"/>
</dbReference>
<evidence type="ECO:0000313" key="2">
    <source>
        <dbReference type="EMBL" id="MFB9558587.1"/>
    </source>
</evidence>
<dbReference type="CDD" id="cd01983">
    <property type="entry name" value="SIMIBI"/>
    <property type="match status" value="1"/>
</dbReference>
<proteinExistence type="predicted"/>
<reference evidence="2 3" key="1">
    <citation type="submission" date="2024-09" db="EMBL/GenBank/DDBJ databases">
        <authorList>
            <person name="Sun Q."/>
            <person name="Mori K."/>
        </authorList>
    </citation>
    <scope>NUCLEOTIDE SEQUENCE [LARGE SCALE GENOMIC DNA]</scope>
    <source>
        <strain evidence="2 3">JCM 4414</strain>
    </source>
</reference>
<keyword evidence="3" id="KW-1185">Reference proteome</keyword>
<feature type="domain" description="CobQ/CobB/MinD/ParA nucleotide binding" evidence="1">
    <location>
        <begin position="116"/>
        <end position="144"/>
    </location>
</feature>
<feature type="non-terminal residue" evidence="2">
    <location>
        <position position="181"/>
    </location>
</feature>
<sequence>MTQPTSGDREKVVSKLPTELQRNLKVRSAQHGIDIQHAVEAGITAWRGLGSNLPTIDTSGAKSFSTFLPEGQWDEFRVDCSARGVSIVQGLSQSVALWLEKNPAPAVVRPRFPRRIITCNQKGGVGKTAVAAGLGQAMAEDSDRLHLVRISKHLVALLIQGVSEPGEELNPLDYEEVLGLG</sequence>
<dbReference type="InterPro" id="IPR027417">
    <property type="entry name" value="P-loop_NTPase"/>
</dbReference>
<name>A0ABV5QYI5_9ACTN</name>